<dbReference type="PROSITE" id="PS00061">
    <property type="entry name" value="ADH_SHORT"/>
    <property type="match status" value="1"/>
</dbReference>
<dbReference type="GO" id="GO:0016020">
    <property type="term" value="C:membrane"/>
    <property type="evidence" value="ECO:0007669"/>
    <property type="project" value="TreeGrafter"/>
</dbReference>
<gene>
    <name evidence="4" type="primary">dltE</name>
    <name evidence="4" type="ORF">NRIC_20240</name>
</gene>
<dbReference type="PIRSF" id="PIRSF000126">
    <property type="entry name" value="11-beta-HSD1"/>
    <property type="match status" value="1"/>
</dbReference>
<accession>A0A4P5PLI1</accession>
<protein>
    <submittedName>
        <fullName evidence="4">Short-chain dehydrogenase</fullName>
    </submittedName>
</protein>
<dbReference type="InterPro" id="IPR036291">
    <property type="entry name" value="NAD(P)-bd_dom_sf"/>
</dbReference>
<proteinExistence type="inferred from homology"/>
<dbReference type="PRINTS" id="PR00080">
    <property type="entry name" value="SDRFAMILY"/>
</dbReference>
<dbReference type="CDD" id="cd05233">
    <property type="entry name" value="SDR_c"/>
    <property type="match status" value="1"/>
</dbReference>
<dbReference type="InterPro" id="IPR020904">
    <property type="entry name" value="Sc_DH/Rdtase_CS"/>
</dbReference>
<dbReference type="PANTHER" id="PTHR44196">
    <property type="entry name" value="DEHYDROGENASE/REDUCTASE SDR FAMILY MEMBER 7B"/>
    <property type="match status" value="1"/>
</dbReference>
<dbReference type="Pfam" id="PF00106">
    <property type="entry name" value="adh_short"/>
    <property type="match status" value="1"/>
</dbReference>
<dbReference type="AlphaFoldDB" id="A0A4P5PLI1"/>
<dbReference type="OrthoDB" id="9793345at2"/>
<evidence type="ECO:0000313" key="4">
    <source>
        <dbReference type="EMBL" id="GCF94133.1"/>
    </source>
</evidence>
<evidence type="ECO:0000313" key="5">
    <source>
        <dbReference type="Proteomes" id="UP000290567"/>
    </source>
</evidence>
<name>A0A4P5PLI1_9ENTE</name>
<comment type="caution">
    <text evidence="4">The sequence shown here is derived from an EMBL/GenBank/DDBJ whole genome shotgun (WGS) entry which is preliminary data.</text>
</comment>
<dbReference type="Proteomes" id="UP000290567">
    <property type="component" value="Unassembled WGS sequence"/>
</dbReference>
<dbReference type="SUPFAM" id="SSF51735">
    <property type="entry name" value="NAD(P)-binding Rossmann-fold domains"/>
    <property type="match status" value="1"/>
</dbReference>
<keyword evidence="2" id="KW-0560">Oxidoreductase</keyword>
<evidence type="ECO:0000256" key="1">
    <source>
        <dbReference type="ARBA" id="ARBA00006484"/>
    </source>
</evidence>
<reference evidence="5" key="1">
    <citation type="submission" date="2019-02" db="EMBL/GenBank/DDBJ databases">
        <title>Draft genome sequence of Enterococcus sp. Gos25-1.</title>
        <authorList>
            <person name="Tanaka N."/>
            <person name="Shiwa Y."/>
            <person name="Fujita N."/>
        </authorList>
    </citation>
    <scope>NUCLEOTIDE SEQUENCE [LARGE SCALE GENOMIC DNA]</scope>
    <source>
        <strain evidence="5">Gos25-1</strain>
    </source>
</reference>
<comment type="similarity">
    <text evidence="1 3">Belongs to the short-chain dehydrogenases/reductases (SDR) family.</text>
</comment>
<dbReference type="Gene3D" id="3.40.50.720">
    <property type="entry name" value="NAD(P)-binding Rossmann-like Domain"/>
    <property type="match status" value="1"/>
</dbReference>
<dbReference type="PRINTS" id="PR00081">
    <property type="entry name" value="GDHRDH"/>
</dbReference>
<evidence type="ECO:0000256" key="3">
    <source>
        <dbReference type="RuleBase" id="RU000363"/>
    </source>
</evidence>
<dbReference type="GO" id="GO:0016491">
    <property type="term" value="F:oxidoreductase activity"/>
    <property type="evidence" value="ECO:0007669"/>
    <property type="project" value="UniProtKB-KW"/>
</dbReference>
<keyword evidence="5" id="KW-1185">Reference proteome</keyword>
<dbReference type="RefSeq" id="WP_146622575.1">
    <property type="nucleotide sequence ID" value="NZ_BJCC01000015.1"/>
</dbReference>
<organism evidence="4 5">
    <name type="scientific">Enterococcus florum</name>
    <dbReference type="NCBI Taxonomy" id="2480627"/>
    <lineage>
        <taxon>Bacteria</taxon>
        <taxon>Bacillati</taxon>
        <taxon>Bacillota</taxon>
        <taxon>Bacilli</taxon>
        <taxon>Lactobacillales</taxon>
        <taxon>Enterococcaceae</taxon>
        <taxon>Enterococcus</taxon>
    </lineage>
</organism>
<sequence length="255" mass="27413">MTEAALITGCTSGIGEAFTHLLAREYTSLILVARNEIQLTQQAQNLSEVYGIAVYPIVADLEVAGAAAAIAQKTKESRLTVTTLINNAGFNVCGAFLNTDWQKEQAMLQLHAVFPTEMMKLFLPDMAKLKAGRILNVGSTGSYLPTPNDAVYAATKSYLLSVSKAIAAELQGSGVTITTLCPGATKTNFAKKAGIEDTWLFKLFVMDPNTVAAIGYRAMRRGKSAVTAGIYNKLLVSCSCLLPNPLLYYISKKML</sequence>
<dbReference type="InterPro" id="IPR002347">
    <property type="entry name" value="SDR_fam"/>
</dbReference>
<evidence type="ECO:0000256" key="2">
    <source>
        <dbReference type="ARBA" id="ARBA00023002"/>
    </source>
</evidence>
<dbReference type="PANTHER" id="PTHR44196:SF2">
    <property type="entry name" value="SHORT-CHAIN DEHYDROGENASE-RELATED"/>
    <property type="match status" value="1"/>
</dbReference>
<dbReference type="EMBL" id="BJCC01000015">
    <property type="protein sequence ID" value="GCF94133.1"/>
    <property type="molecule type" value="Genomic_DNA"/>
</dbReference>